<protein>
    <submittedName>
        <fullName evidence="1">UPF0308 protein At2g37240, chloroplastic</fullName>
    </submittedName>
</protein>
<dbReference type="GO" id="GO:0009507">
    <property type="term" value="C:chloroplast"/>
    <property type="evidence" value="ECO:0007669"/>
    <property type="project" value="TreeGrafter"/>
</dbReference>
<dbReference type="Gene3D" id="3.40.30.10">
    <property type="entry name" value="Glutaredoxin"/>
    <property type="match status" value="1"/>
</dbReference>
<dbReference type="PANTHER" id="PTHR28630">
    <property type="match status" value="1"/>
</dbReference>
<dbReference type="InterPro" id="IPR032801">
    <property type="entry name" value="PXL2A/B/C"/>
</dbReference>
<organism evidence="1">
    <name type="scientific">Anthurium amnicola</name>
    <dbReference type="NCBI Taxonomy" id="1678845"/>
    <lineage>
        <taxon>Eukaryota</taxon>
        <taxon>Viridiplantae</taxon>
        <taxon>Streptophyta</taxon>
        <taxon>Embryophyta</taxon>
        <taxon>Tracheophyta</taxon>
        <taxon>Spermatophyta</taxon>
        <taxon>Magnoliopsida</taxon>
        <taxon>Liliopsida</taxon>
        <taxon>Araceae</taxon>
        <taxon>Pothoideae</taxon>
        <taxon>Potheae</taxon>
        <taxon>Anthurium</taxon>
    </lineage>
</organism>
<dbReference type="Pfam" id="PF13911">
    <property type="entry name" value="AhpC-TSA_2"/>
    <property type="match status" value="1"/>
</dbReference>
<dbReference type="CDD" id="cd02970">
    <property type="entry name" value="PRX_like2"/>
    <property type="match status" value="1"/>
</dbReference>
<dbReference type="EMBL" id="GDJX01013874">
    <property type="protein sequence ID" value="JAT54062.1"/>
    <property type="molecule type" value="Transcribed_RNA"/>
</dbReference>
<dbReference type="SUPFAM" id="SSF52833">
    <property type="entry name" value="Thioredoxin-like"/>
    <property type="match status" value="1"/>
</dbReference>
<dbReference type="InterPro" id="IPR036249">
    <property type="entry name" value="Thioredoxin-like_sf"/>
</dbReference>
<dbReference type="FunFam" id="3.40.30.10:FF:000166">
    <property type="entry name" value="Thioredoxin-like protein AAED1, chloroplastic"/>
    <property type="match status" value="1"/>
</dbReference>
<evidence type="ECO:0000313" key="1">
    <source>
        <dbReference type="EMBL" id="JAT54062.1"/>
    </source>
</evidence>
<reference evidence="1" key="1">
    <citation type="submission" date="2015-07" db="EMBL/GenBank/DDBJ databases">
        <title>Transcriptome Assembly of Anthurium amnicola.</title>
        <authorList>
            <person name="Suzuki J."/>
        </authorList>
    </citation>
    <scope>NUCLEOTIDE SEQUENCE</scope>
</reference>
<sequence length="273" mass="29081">MALLSPRALLVTSPSPSLLSSSAAAAAAASFPAYTYRPPTSSVSSTRQSGGRGFSTWRRVEGAAPSRLLLRAASSSASPSSVASSADVLRDVAIYSALTGEPVLFGDLWDQNEGMAVVALLRHFGCFCCWELASVLRDAKSRFDSAGVKLIAVGVGTPDKARILAERLPFPSDCLYADPDRKAYDALDLYYGLSRTFFNPASAKVFSRFGSVQKAMKNYTISATPDDKSSVLQQGGMFIFKGKQLLYARKDEGTGDHAPLDDVLNICCKAPVA</sequence>
<name>A0A1D1YHI3_9ARAE</name>
<proteinExistence type="predicted"/>
<gene>
    <name evidence="1" type="primary">At2g37240_7</name>
    <name evidence="1" type="ORF">g.99415</name>
</gene>
<dbReference type="AlphaFoldDB" id="A0A1D1YHI3"/>
<dbReference type="PANTHER" id="PTHR28630:SF23">
    <property type="entry name" value="THIOREDOXIN SUPERFAMILY PROTEIN"/>
    <property type="match status" value="1"/>
</dbReference>
<accession>A0A1D1YHI3</accession>